<dbReference type="Proteomes" id="UP001352852">
    <property type="component" value="Unassembled WGS sequence"/>
</dbReference>
<accession>A0ABU7F7U5</accession>
<gene>
    <name evidence="1" type="ORF">CHARACLAT_031333</name>
</gene>
<proteinExistence type="predicted"/>
<keyword evidence="2" id="KW-1185">Reference proteome</keyword>
<dbReference type="EMBL" id="JAHUTJ010078792">
    <property type="protein sequence ID" value="MED6295385.1"/>
    <property type="molecule type" value="Genomic_DNA"/>
</dbReference>
<sequence length="106" mass="11891">MTPDQGYMFSPALFCNKELAVLDRNSPSVSRQFSSSDPLRCRKIVQTNGCCRSIAATSSNVRFHHNNPGFSTTWLLPEPFIIDTHAMNDRGLPLCSNFRATLELKI</sequence>
<organism evidence="1 2">
    <name type="scientific">Characodon lateralis</name>
    <dbReference type="NCBI Taxonomy" id="208331"/>
    <lineage>
        <taxon>Eukaryota</taxon>
        <taxon>Metazoa</taxon>
        <taxon>Chordata</taxon>
        <taxon>Craniata</taxon>
        <taxon>Vertebrata</taxon>
        <taxon>Euteleostomi</taxon>
        <taxon>Actinopterygii</taxon>
        <taxon>Neopterygii</taxon>
        <taxon>Teleostei</taxon>
        <taxon>Neoteleostei</taxon>
        <taxon>Acanthomorphata</taxon>
        <taxon>Ovalentaria</taxon>
        <taxon>Atherinomorphae</taxon>
        <taxon>Cyprinodontiformes</taxon>
        <taxon>Goodeidae</taxon>
        <taxon>Characodon</taxon>
    </lineage>
</organism>
<protein>
    <submittedName>
        <fullName evidence="1">Uncharacterized protein</fullName>
    </submittedName>
</protein>
<comment type="caution">
    <text evidence="1">The sequence shown here is derived from an EMBL/GenBank/DDBJ whole genome shotgun (WGS) entry which is preliminary data.</text>
</comment>
<evidence type="ECO:0000313" key="1">
    <source>
        <dbReference type="EMBL" id="MED6295385.1"/>
    </source>
</evidence>
<evidence type="ECO:0000313" key="2">
    <source>
        <dbReference type="Proteomes" id="UP001352852"/>
    </source>
</evidence>
<reference evidence="1 2" key="1">
    <citation type="submission" date="2021-06" db="EMBL/GenBank/DDBJ databases">
        <authorList>
            <person name="Palmer J.M."/>
        </authorList>
    </citation>
    <scope>NUCLEOTIDE SEQUENCE [LARGE SCALE GENOMIC DNA]</scope>
    <source>
        <strain evidence="1 2">CL_MEX2019</strain>
        <tissue evidence="1">Muscle</tissue>
    </source>
</reference>
<name>A0ABU7F7U5_9TELE</name>